<proteinExistence type="predicted"/>
<name>A0A0F9BS60_9ZZZZ</name>
<evidence type="ECO:0000313" key="1">
    <source>
        <dbReference type="EMBL" id="KKK87221.1"/>
    </source>
</evidence>
<accession>A0A0F9BS60</accession>
<dbReference type="PROSITE" id="PS51257">
    <property type="entry name" value="PROKAR_LIPOPROTEIN"/>
    <property type="match status" value="1"/>
</dbReference>
<sequence length="105" mass="11929">MIRSKLTSILIVFLACCVMAPSANSKHHDKPFRIYMAVWRGCEDACRGFQDYFREEGIDVNFIIRDANRDKSKLPAFVREAKELEVDLVLTWGTSVTVGMIGTLD</sequence>
<organism evidence="1">
    <name type="scientific">marine sediment metagenome</name>
    <dbReference type="NCBI Taxonomy" id="412755"/>
    <lineage>
        <taxon>unclassified sequences</taxon>
        <taxon>metagenomes</taxon>
        <taxon>ecological metagenomes</taxon>
    </lineage>
</organism>
<reference evidence="1" key="1">
    <citation type="journal article" date="2015" name="Nature">
        <title>Complex archaea that bridge the gap between prokaryotes and eukaryotes.</title>
        <authorList>
            <person name="Spang A."/>
            <person name="Saw J.H."/>
            <person name="Jorgensen S.L."/>
            <person name="Zaremba-Niedzwiedzka K."/>
            <person name="Martijn J."/>
            <person name="Lind A.E."/>
            <person name="van Eijk R."/>
            <person name="Schleper C."/>
            <person name="Guy L."/>
            <person name="Ettema T.J."/>
        </authorList>
    </citation>
    <scope>NUCLEOTIDE SEQUENCE</scope>
</reference>
<feature type="non-terminal residue" evidence="1">
    <location>
        <position position="105"/>
    </location>
</feature>
<dbReference type="EMBL" id="LAZR01050498">
    <property type="protein sequence ID" value="KKK87221.1"/>
    <property type="molecule type" value="Genomic_DNA"/>
</dbReference>
<evidence type="ECO:0008006" key="2">
    <source>
        <dbReference type="Google" id="ProtNLM"/>
    </source>
</evidence>
<dbReference type="AlphaFoldDB" id="A0A0F9BS60"/>
<gene>
    <name evidence="1" type="ORF">LCGC14_2755420</name>
</gene>
<protein>
    <recommendedName>
        <fullName evidence="2">ABC transporter substrate-binding protein PnrA-like domain-containing protein</fullName>
    </recommendedName>
</protein>
<comment type="caution">
    <text evidence="1">The sequence shown here is derived from an EMBL/GenBank/DDBJ whole genome shotgun (WGS) entry which is preliminary data.</text>
</comment>
<dbReference type="Gene3D" id="3.40.50.2300">
    <property type="match status" value="1"/>
</dbReference>